<dbReference type="AlphaFoldDB" id="A0A6A6PMH6"/>
<sequence length="76" mass="7902">MEDVPLAKAWTIARGLEVASVTSFPVLSVVENIASAASRSMTCSPGLPGFEDSDARVVASIAFRGRCRAMSPDSAS</sequence>
<reference evidence="1" key="1">
    <citation type="journal article" date="2020" name="Stud. Mycol.">
        <title>101 Dothideomycetes genomes: a test case for predicting lifestyles and emergence of pathogens.</title>
        <authorList>
            <person name="Haridas S."/>
            <person name="Albert R."/>
            <person name="Binder M."/>
            <person name="Bloem J."/>
            <person name="Labutti K."/>
            <person name="Salamov A."/>
            <person name="Andreopoulos B."/>
            <person name="Baker S."/>
            <person name="Barry K."/>
            <person name="Bills G."/>
            <person name="Bluhm B."/>
            <person name="Cannon C."/>
            <person name="Castanera R."/>
            <person name="Culley D."/>
            <person name="Daum C."/>
            <person name="Ezra D."/>
            <person name="Gonzalez J."/>
            <person name="Henrissat B."/>
            <person name="Kuo A."/>
            <person name="Liang C."/>
            <person name="Lipzen A."/>
            <person name="Lutzoni F."/>
            <person name="Magnuson J."/>
            <person name="Mondo S."/>
            <person name="Nolan M."/>
            <person name="Ohm R."/>
            <person name="Pangilinan J."/>
            <person name="Park H.-J."/>
            <person name="Ramirez L."/>
            <person name="Alfaro M."/>
            <person name="Sun H."/>
            <person name="Tritt A."/>
            <person name="Yoshinaga Y."/>
            <person name="Zwiers L.-H."/>
            <person name="Turgeon B."/>
            <person name="Goodwin S."/>
            <person name="Spatafora J."/>
            <person name="Crous P."/>
            <person name="Grigoriev I."/>
        </authorList>
    </citation>
    <scope>NUCLEOTIDE SEQUENCE</scope>
    <source>
        <strain evidence="1">CBS 113389</strain>
    </source>
</reference>
<proteinExistence type="predicted"/>
<evidence type="ECO:0000313" key="1">
    <source>
        <dbReference type="EMBL" id="KAF2481308.1"/>
    </source>
</evidence>
<name>A0A6A6PMH6_9PEZI</name>
<dbReference type="Proteomes" id="UP000799767">
    <property type="component" value="Unassembled WGS sequence"/>
</dbReference>
<keyword evidence="2" id="KW-1185">Reference proteome</keyword>
<accession>A0A6A6PMH6</accession>
<organism evidence="1 2">
    <name type="scientific">Neohortaea acidophila</name>
    <dbReference type="NCBI Taxonomy" id="245834"/>
    <lineage>
        <taxon>Eukaryota</taxon>
        <taxon>Fungi</taxon>
        <taxon>Dikarya</taxon>
        <taxon>Ascomycota</taxon>
        <taxon>Pezizomycotina</taxon>
        <taxon>Dothideomycetes</taxon>
        <taxon>Dothideomycetidae</taxon>
        <taxon>Mycosphaerellales</taxon>
        <taxon>Teratosphaeriaceae</taxon>
        <taxon>Neohortaea</taxon>
    </lineage>
</organism>
<evidence type="ECO:0000313" key="2">
    <source>
        <dbReference type="Proteomes" id="UP000799767"/>
    </source>
</evidence>
<gene>
    <name evidence="1" type="ORF">BDY17DRAFT_301069</name>
</gene>
<dbReference type="RefSeq" id="XP_033587878.1">
    <property type="nucleotide sequence ID" value="XM_033734177.1"/>
</dbReference>
<dbReference type="GeneID" id="54475179"/>
<dbReference type="EMBL" id="MU001638">
    <property type="protein sequence ID" value="KAF2481308.1"/>
    <property type="molecule type" value="Genomic_DNA"/>
</dbReference>
<protein>
    <submittedName>
        <fullName evidence="1">Uncharacterized protein</fullName>
    </submittedName>
</protein>